<dbReference type="InterPro" id="IPR019752">
    <property type="entry name" value="Pyrv/ketoisovalerate_OxRed_cat"/>
</dbReference>
<evidence type="ECO:0000259" key="2">
    <source>
        <dbReference type="Pfam" id="PF01558"/>
    </source>
</evidence>
<dbReference type="Gene3D" id="3.40.920.10">
    <property type="entry name" value="Pyruvate-ferredoxin oxidoreductase, PFOR, domain III"/>
    <property type="match status" value="1"/>
</dbReference>
<dbReference type="OrthoDB" id="6135558at2"/>
<dbReference type="PANTHER" id="PTHR43854:SF1">
    <property type="entry name" value="INDOLEPYRUVATE OXIDOREDUCTASE SUBUNIT IORB"/>
    <property type="match status" value="1"/>
</dbReference>
<dbReference type="PANTHER" id="PTHR43854">
    <property type="entry name" value="INDOLEPYRUVATE OXIDOREDUCTASE SUBUNIT IORB"/>
    <property type="match status" value="1"/>
</dbReference>
<keyword evidence="5" id="KW-1185">Reference proteome</keyword>
<dbReference type="GO" id="GO:0016903">
    <property type="term" value="F:oxidoreductase activity, acting on the aldehyde or oxo group of donors"/>
    <property type="evidence" value="ECO:0007669"/>
    <property type="project" value="InterPro"/>
</dbReference>
<evidence type="ECO:0000256" key="1">
    <source>
        <dbReference type="ARBA" id="ARBA00023002"/>
    </source>
</evidence>
<accession>A0A515DCB4</accession>
<keyword evidence="1" id="KW-0560">Oxidoreductase</keyword>
<reference evidence="4 5" key="1">
    <citation type="submission" date="2019-01" db="EMBL/GenBank/DDBJ databases">
        <title>Genomic insights into a novel species Rhodoferax sp.</title>
        <authorList>
            <person name="Jin L."/>
        </authorList>
    </citation>
    <scope>NUCLEOTIDE SEQUENCE [LARGE SCALE GENOMIC DNA]</scope>
    <source>
        <strain evidence="4 5">CHu59-6-5</strain>
    </source>
</reference>
<name>A0A515DCB4_9BURK</name>
<dbReference type="Proteomes" id="UP000316798">
    <property type="component" value="Chromosome"/>
</dbReference>
<dbReference type="InterPro" id="IPR046667">
    <property type="entry name" value="DUF6537"/>
</dbReference>
<dbReference type="InterPro" id="IPR052198">
    <property type="entry name" value="IorB_Oxidoreductase"/>
</dbReference>
<dbReference type="EMBL" id="CP035503">
    <property type="protein sequence ID" value="QDL38061.1"/>
    <property type="molecule type" value="Genomic_DNA"/>
</dbReference>
<dbReference type="InterPro" id="IPR002869">
    <property type="entry name" value="Pyrv_flavodox_OxRed_cen"/>
</dbReference>
<dbReference type="NCBIfam" id="NF006179">
    <property type="entry name" value="PRK08312.1"/>
    <property type="match status" value="1"/>
</dbReference>
<protein>
    <submittedName>
        <fullName evidence="4">Indolepyruvate oxidoreductase subunit beta family protein</fullName>
    </submittedName>
</protein>
<evidence type="ECO:0000313" key="5">
    <source>
        <dbReference type="Proteomes" id="UP000316798"/>
    </source>
</evidence>
<gene>
    <name evidence="4" type="ORF">EUB48_12785</name>
</gene>
<proteinExistence type="predicted"/>
<sequence length="510" mass="55691">MSDIKPISILVAALGGEGGGVLSDWIISAATQLDFPVQSTSVPGVAQRTGATTYYLEVLPLARNALAGREPIFSLTPTPGSLDIIVASELVEAGRVLQGGYVNTARTTLIASTHREYAISEKTAMGDGRFDTARLVTAAQKMAQRTFLFDMRVLAWKHGTVINTVMFGAMAGTGVLPFPREVCEEAIRESGKAVEASLRGFAAGYGHVTGTGDADVTAPASIQAGVSSIPRRVQQFPEPVRQLVGAGVEHVTDYQSNAYASLYLDRCETICGIESDRGQLDFPVTRETARYLALWMAYEDVVRVADLKTRRERLDRVRKEVSAKEGEPLRLTEYLKPGLDEICSMLPSRLANWTRNRFKGREGAFSVALHMRTDTVSGFLLLCTLRSLRFWRPRSSRYANEQKAIVRWLAAIRLALAMSGGVAHELALSGNLVKGYGETSERGHRNLEAILADFEATGLRDPELLEARVRDARVAALADPEGRTLAKSLGLQPPEPKAKPIRFVRRLPHA</sequence>
<keyword evidence="4" id="KW-0670">Pyruvate</keyword>
<evidence type="ECO:0000313" key="4">
    <source>
        <dbReference type="EMBL" id="QDL38061.1"/>
    </source>
</evidence>
<dbReference type="RefSeq" id="WP_142819484.1">
    <property type="nucleotide sequence ID" value="NZ_CP035503.1"/>
</dbReference>
<feature type="domain" description="DUF6537" evidence="3">
    <location>
        <begin position="240"/>
        <end position="451"/>
    </location>
</feature>
<evidence type="ECO:0000259" key="3">
    <source>
        <dbReference type="Pfam" id="PF20169"/>
    </source>
</evidence>
<dbReference type="Pfam" id="PF01558">
    <property type="entry name" value="POR"/>
    <property type="match status" value="1"/>
</dbReference>
<dbReference type="KEGG" id="rhf:EUB48_12785"/>
<dbReference type="AlphaFoldDB" id="A0A515DCB4"/>
<feature type="domain" description="Pyruvate/ketoisovalerate oxidoreductase catalytic" evidence="2">
    <location>
        <begin position="15"/>
        <end position="205"/>
    </location>
</feature>
<organism evidence="4 5">
    <name type="scientific">Rhodoferax sediminis</name>
    <dbReference type="NCBI Taxonomy" id="2509614"/>
    <lineage>
        <taxon>Bacteria</taxon>
        <taxon>Pseudomonadati</taxon>
        <taxon>Pseudomonadota</taxon>
        <taxon>Betaproteobacteria</taxon>
        <taxon>Burkholderiales</taxon>
        <taxon>Comamonadaceae</taxon>
        <taxon>Rhodoferax</taxon>
    </lineage>
</organism>
<dbReference type="Pfam" id="PF20169">
    <property type="entry name" value="DUF6537"/>
    <property type="match status" value="1"/>
</dbReference>